<comment type="caution">
    <text evidence="4">The sequence shown here is derived from an EMBL/GenBank/DDBJ whole genome shotgun (WGS) entry which is preliminary data.</text>
</comment>
<protein>
    <submittedName>
        <fullName evidence="4">Ferric reduction oxidase 5</fullName>
    </submittedName>
</protein>
<dbReference type="InterPro" id="IPR050369">
    <property type="entry name" value="RBOH/FRE"/>
</dbReference>
<keyword evidence="1" id="KW-0560">Oxidoreductase</keyword>
<dbReference type="GO" id="GO:0000293">
    <property type="term" value="F:ferric-chelate reductase activity"/>
    <property type="evidence" value="ECO:0007669"/>
    <property type="project" value="TreeGrafter"/>
</dbReference>
<keyword evidence="5" id="KW-1185">Reference proteome</keyword>
<accession>A0AAV9DSL7</accession>
<proteinExistence type="predicted"/>
<reference evidence="4" key="1">
    <citation type="journal article" date="2023" name="Nat. Commun.">
        <title>Diploid and tetraploid genomes of Acorus and the evolution of monocots.</title>
        <authorList>
            <person name="Ma L."/>
            <person name="Liu K.W."/>
            <person name="Li Z."/>
            <person name="Hsiao Y.Y."/>
            <person name="Qi Y."/>
            <person name="Fu T."/>
            <person name="Tang G.D."/>
            <person name="Zhang D."/>
            <person name="Sun W.H."/>
            <person name="Liu D.K."/>
            <person name="Li Y."/>
            <person name="Chen G.Z."/>
            <person name="Liu X.D."/>
            <person name="Liao X.Y."/>
            <person name="Jiang Y.T."/>
            <person name="Yu X."/>
            <person name="Hao Y."/>
            <person name="Huang J."/>
            <person name="Zhao X.W."/>
            <person name="Ke S."/>
            <person name="Chen Y.Y."/>
            <person name="Wu W.L."/>
            <person name="Hsu J.L."/>
            <person name="Lin Y.F."/>
            <person name="Huang M.D."/>
            <person name="Li C.Y."/>
            <person name="Huang L."/>
            <person name="Wang Z.W."/>
            <person name="Zhao X."/>
            <person name="Zhong W.Y."/>
            <person name="Peng D.H."/>
            <person name="Ahmad S."/>
            <person name="Lan S."/>
            <person name="Zhang J.S."/>
            <person name="Tsai W.C."/>
            <person name="Van de Peer Y."/>
            <person name="Liu Z.J."/>
        </authorList>
    </citation>
    <scope>NUCLEOTIDE SEQUENCE</scope>
    <source>
        <strain evidence="4">CP</strain>
    </source>
</reference>
<name>A0AAV9DSL7_ACOCL</name>
<evidence type="ECO:0000256" key="2">
    <source>
        <dbReference type="SAM" id="Phobius"/>
    </source>
</evidence>
<dbReference type="PANTHER" id="PTHR11972">
    <property type="entry name" value="NADPH OXIDASE"/>
    <property type="match status" value="1"/>
</dbReference>
<gene>
    <name evidence="4" type="primary">FRO5</name>
    <name evidence="4" type="ORF">QJS10_CPB11g00778</name>
</gene>
<dbReference type="AlphaFoldDB" id="A0AAV9DSL7"/>
<dbReference type="PANTHER" id="PTHR11972:SF41">
    <property type="entry name" value="FERRIC REDUCTION OXIDASE 2"/>
    <property type="match status" value="1"/>
</dbReference>
<dbReference type="InterPro" id="IPR039261">
    <property type="entry name" value="FNR_nucleotide-bd"/>
</dbReference>
<keyword evidence="2" id="KW-0472">Membrane</keyword>
<keyword evidence="2" id="KW-0812">Transmembrane</keyword>
<feature type="domain" description="Ferric reductase NAD binding" evidence="3">
    <location>
        <begin position="1"/>
        <end position="263"/>
    </location>
</feature>
<evidence type="ECO:0000313" key="5">
    <source>
        <dbReference type="Proteomes" id="UP001180020"/>
    </source>
</evidence>
<dbReference type="Proteomes" id="UP001180020">
    <property type="component" value="Unassembled WGS sequence"/>
</dbReference>
<dbReference type="SUPFAM" id="SSF52343">
    <property type="entry name" value="Ferredoxin reductase-like, C-terminal NADP-linked domain"/>
    <property type="match status" value="1"/>
</dbReference>
<feature type="transmembrane region" description="Helical" evidence="2">
    <location>
        <begin position="112"/>
        <end position="134"/>
    </location>
</feature>
<evidence type="ECO:0000313" key="4">
    <source>
        <dbReference type="EMBL" id="KAK1303989.1"/>
    </source>
</evidence>
<feature type="transmembrane region" description="Helical" evidence="2">
    <location>
        <begin position="155"/>
        <end position="174"/>
    </location>
</feature>
<keyword evidence="2" id="KW-1133">Transmembrane helix</keyword>
<sequence length="280" mass="31217">MISGGSGITPFISIIREYIFRSTTTDNHGVPTPNILLICAFKNSLDLTMLDLLLPVSGAPSETSQLPLKVEAFITREKTNPESDQQKLIRTVWFKPHPSDAPVSPVLGPNTWLWLGTIISSSFVAFLFILGITYRYYVYPIDKNTYKIYSYSSKALLNMIFMCVCVAVTGGIAVEWNKRKIAREANQVQNLDVPTPTASPGSWLYNEDRELESVPHQSLVQATTLHYGARPNLQNILLEMKEKNVGVMVSGPAEMRHEVATICSSGLADNLHYESISFSW</sequence>
<dbReference type="Gene3D" id="3.40.50.80">
    <property type="entry name" value="Nucleotide-binding domain of ferredoxin-NADP reductase (FNR) module"/>
    <property type="match status" value="2"/>
</dbReference>
<dbReference type="GO" id="GO:0005886">
    <property type="term" value="C:plasma membrane"/>
    <property type="evidence" value="ECO:0007669"/>
    <property type="project" value="TreeGrafter"/>
</dbReference>
<dbReference type="EMBL" id="JAUJYO010000011">
    <property type="protein sequence ID" value="KAK1303989.1"/>
    <property type="molecule type" value="Genomic_DNA"/>
</dbReference>
<evidence type="ECO:0000256" key="1">
    <source>
        <dbReference type="ARBA" id="ARBA00023002"/>
    </source>
</evidence>
<evidence type="ECO:0000259" key="3">
    <source>
        <dbReference type="Pfam" id="PF08030"/>
    </source>
</evidence>
<organism evidence="4 5">
    <name type="scientific">Acorus calamus</name>
    <name type="common">Sweet flag</name>
    <dbReference type="NCBI Taxonomy" id="4465"/>
    <lineage>
        <taxon>Eukaryota</taxon>
        <taxon>Viridiplantae</taxon>
        <taxon>Streptophyta</taxon>
        <taxon>Embryophyta</taxon>
        <taxon>Tracheophyta</taxon>
        <taxon>Spermatophyta</taxon>
        <taxon>Magnoliopsida</taxon>
        <taxon>Liliopsida</taxon>
        <taxon>Acoraceae</taxon>
        <taxon>Acorus</taxon>
    </lineage>
</organism>
<reference evidence="4" key="2">
    <citation type="submission" date="2023-06" db="EMBL/GenBank/DDBJ databases">
        <authorList>
            <person name="Ma L."/>
            <person name="Liu K.-W."/>
            <person name="Li Z."/>
            <person name="Hsiao Y.-Y."/>
            <person name="Qi Y."/>
            <person name="Fu T."/>
            <person name="Tang G."/>
            <person name="Zhang D."/>
            <person name="Sun W.-H."/>
            <person name="Liu D.-K."/>
            <person name="Li Y."/>
            <person name="Chen G.-Z."/>
            <person name="Liu X.-D."/>
            <person name="Liao X.-Y."/>
            <person name="Jiang Y.-T."/>
            <person name="Yu X."/>
            <person name="Hao Y."/>
            <person name="Huang J."/>
            <person name="Zhao X.-W."/>
            <person name="Ke S."/>
            <person name="Chen Y.-Y."/>
            <person name="Wu W.-L."/>
            <person name="Hsu J.-L."/>
            <person name="Lin Y.-F."/>
            <person name="Huang M.-D."/>
            <person name="Li C.-Y."/>
            <person name="Huang L."/>
            <person name="Wang Z.-W."/>
            <person name="Zhao X."/>
            <person name="Zhong W.-Y."/>
            <person name="Peng D.-H."/>
            <person name="Ahmad S."/>
            <person name="Lan S."/>
            <person name="Zhang J.-S."/>
            <person name="Tsai W.-C."/>
            <person name="Van De Peer Y."/>
            <person name="Liu Z.-J."/>
        </authorList>
    </citation>
    <scope>NUCLEOTIDE SEQUENCE</scope>
    <source>
        <strain evidence="4">CP</strain>
        <tissue evidence="4">Leaves</tissue>
    </source>
</reference>
<dbReference type="Pfam" id="PF08030">
    <property type="entry name" value="NAD_binding_6"/>
    <property type="match status" value="1"/>
</dbReference>
<dbReference type="InterPro" id="IPR013121">
    <property type="entry name" value="Fe_red_NAD-bd_6"/>
</dbReference>